<reference evidence="5 6" key="1">
    <citation type="submission" date="2020-07" db="EMBL/GenBank/DDBJ databases">
        <title>MOT database genomes.</title>
        <authorList>
            <person name="Joseph S."/>
            <person name="Aduse-Opoku J."/>
            <person name="Hashim A."/>
            <person name="Wade W."/>
            <person name="Curtis M."/>
        </authorList>
    </citation>
    <scope>NUCLEOTIDE SEQUENCE [LARGE SCALE GENOMIC DNA]</scope>
    <source>
        <strain evidence="5 6">CIP 106318</strain>
    </source>
</reference>
<dbReference type="EC" id="2.1.1.72" evidence="1"/>
<keyword evidence="3" id="KW-0808">Transferase</keyword>
<keyword evidence="6" id="KW-1185">Reference proteome</keyword>
<dbReference type="InterPro" id="IPR050953">
    <property type="entry name" value="N4_N6_ade-DNA_methylase"/>
</dbReference>
<evidence type="ECO:0000256" key="2">
    <source>
        <dbReference type="ARBA" id="ARBA00022603"/>
    </source>
</evidence>
<evidence type="ECO:0000313" key="5">
    <source>
        <dbReference type="EMBL" id="NYS46814.1"/>
    </source>
</evidence>
<proteinExistence type="predicted"/>
<dbReference type="SUPFAM" id="SSF53335">
    <property type="entry name" value="S-adenosyl-L-methionine-dependent methyltransferases"/>
    <property type="match status" value="1"/>
</dbReference>
<dbReference type="InterPro" id="IPR029063">
    <property type="entry name" value="SAM-dependent_MTases_sf"/>
</dbReference>
<dbReference type="Proteomes" id="UP000531840">
    <property type="component" value="Unassembled WGS sequence"/>
</dbReference>
<accession>A0ABX2T0B3</accession>
<name>A0ABX2T0B3_9BACL</name>
<dbReference type="PANTHER" id="PTHR33841">
    <property type="entry name" value="DNA METHYLTRANSFERASE YEEA-RELATED"/>
    <property type="match status" value="1"/>
</dbReference>
<protein>
    <recommendedName>
        <fullName evidence="1">site-specific DNA-methyltransferase (adenine-specific)</fullName>
        <ecNumber evidence="1">2.1.1.72</ecNumber>
    </recommendedName>
</protein>
<dbReference type="Gene3D" id="3.40.50.150">
    <property type="entry name" value="Vaccinia Virus protein VP39"/>
    <property type="match status" value="1"/>
</dbReference>
<evidence type="ECO:0000256" key="4">
    <source>
        <dbReference type="ARBA" id="ARBA00047942"/>
    </source>
</evidence>
<sequence length="81" mass="9033">MILLSDLTCGSGSFLITAFDTLKNEMQKINSAIDDIKDVNEFFDGVGDELYSTAYDDEILKNCLYGVDLNKESVEITRLSL</sequence>
<comment type="catalytic activity">
    <reaction evidence="4">
        <text>a 2'-deoxyadenosine in DNA + S-adenosyl-L-methionine = an N(6)-methyl-2'-deoxyadenosine in DNA + S-adenosyl-L-homocysteine + H(+)</text>
        <dbReference type="Rhea" id="RHEA:15197"/>
        <dbReference type="Rhea" id="RHEA-COMP:12418"/>
        <dbReference type="Rhea" id="RHEA-COMP:12419"/>
        <dbReference type="ChEBI" id="CHEBI:15378"/>
        <dbReference type="ChEBI" id="CHEBI:57856"/>
        <dbReference type="ChEBI" id="CHEBI:59789"/>
        <dbReference type="ChEBI" id="CHEBI:90615"/>
        <dbReference type="ChEBI" id="CHEBI:90616"/>
        <dbReference type="EC" id="2.1.1.72"/>
    </reaction>
</comment>
<dbReference type="EMBL" id="JACBYF010000002">
    <property type="protein sequence ID" value="NYS46814.1"/>
    <property type="molecule type" value="Genomic_DNA"/>
</dbReference>
<dbReference type="PANTHER" id="PTHR33841:SF1">
    <property type="entry name" value="DNA METHYLTRANSFERASE A"/>
    <property type="match status" value="1"/>
</dbReference>
<evidence type="ECO:0000256" key="1">
    <source>
        <dbReference type="ARBA" id="ARBA00011900"/>
    </source>
</evidence>
<comment type="caution">
    <text evidence="5">The sequence shown here is derived from an EMBL/GenBank/DDBJ whole genome shotgun (WGS) entry which is preliminary data.</text>
</comment>
<evidence type="ECO:0000256" key="3">
    <source>
        <dbReference type="ARBA" id="ARBA00022679"/>
    </source>
</evidence>
<keyword evidence="2" id="KW-0489">Methyltransferase</keyword>
<dbReference type="RefSeq" id="WP_179940041.1">
    <property type="nucleotide sequence ID" value="NZ_JACBYF010000002.1"/>
</dbReference>
<gene>
    <name evidence="5" type="ORF">HZY85_01210</name>
</gene>
<evidence type="ECO:0000313" key="6">
    <source>
        <dbReference type="Proteomes" id="UP000531840"/>
    </source>
</evidence>
<organism evidence="5 6">
    <name type="scientific">Gemelliphila palaticanis</name>
    <dbReference type="NCBI Taxonomy" id="81950"/>
    <lineage>
        <taxon>Bacteria</taxon>
        <taxon>Bacillati</taxon>
        <taxon>Bacillota</taxon>
        <taxon>Bacilli</taxon>
        <taxon>Bacillales</taxon>
        <taxon>Gemellaceae</taxon>
        <taxon>Gemelliphila</taxon>
    </lineage>
</organism>